<dbReference type="NCBIfam" id="TIGR02519">
    <property type="entry name" value="pilus_MshL"/>
    <property type="match status" value="1"/>
</dbReference>
<organism evidence="5 6">
    <name type="scientific">Desulfoprunum benzoelyticum</name>
    <dbReference type="NCBI Taxonomy" id="1506996"/>
    <lineage>
        <taxon>Bacteria</taxon>
        <taxon>Pseudomonadati</taxon>
        <taxon>Thermodesulfobacteriota</taxon>
        <taxon>Desulfobulbia</taxon>
        <taxon>Desulfobulbales</taxon>
        <taxon>Desulfobulbaceae</taxon>
        <taxon>Desulfoprunum</taxon>
    </lineage>
</organism>
<accession>A0A840UNR1</accession>
<comment type="caution">
    <text evidence="5">The sequence shown here is derived from an EMBL/GenBank/DDBJ whole genome shotgun (WGS) entry which is preliminary data.</text>
</comment>
<gene>
    <name evidence="5" type="ORF">HNQ81_001626</name>
</gene>
<dbReference type="AlphaFoldDB" id="A0A840UNR1"/>
<evidence type="ECO:0000313" key="6">
    <source>
        <dbReference type="Proteomes" id="UP000539642"/>
    </source>
</evidence>
<feature type="compositionally biased region" description="Polar residues" evidence="2">
    <location>
        <begin position="50"/>
        <end position="63"/>
    </location>
</feature>
<feature type="signal peptide" evidence="3">
    <location>
        <begin position="1"/>
        <end position="28"/>
    </location>
</feature>
<protein>
    <submittedName>
        <fullName evidence="5">General secretion pathway protein D/MSHA biogenesis protein MshL</fullName>
    </submittedName>
</protein>
<keyword evidence="6" id="KW-1185">Reference proteome</keyword>
<dbReference type="InterPro" id="IPR013358">
    <property type="entry name" value="Pilus_biogenesis_MshL"/>
</dbReference>
<evidence type="ECO:0000259" key="4">
    <source>
        <dbReference type="Pfam" id="PF00263"/>
    </source>
</evidence>
<dbReference type="InterPro" id="IPR004846">
    <property type="entry name" value="T2SS/T3SS_dom"/>
</dbReference>
<sequence>MKSQKNMFFVASLLLFLMLTSCSAPNKASDKSAAAPAAPTEQNVAARPATPNTLPVQYQTPSYQVGEESREELSRSEDVGMKVGATIKSTRGPQPLWDIMKRLAAIKGMNISWASDVDQKVLVDVDINANDDYNESIANLLRQVDYFHQIEGNTIVVKYKETRQFYIAMPFIKQSYSTGIGGNSLGGGDSQEGSKSTSVEGTIAIQSKDNVFNVWESIEANLNSILEVWTTEAVTEINTTTSKDSKTTYNDNKALDIAEKQTAATRRLSGNQNVFMIDKPVGMITVTAPRPLLDRVDAYIKNLKKELYKQISIEAKIIEVKLTQESSIGINWTQVLQNFKISGAVEFGSKALGGQVYPYIFANEDGTDGNWDDGTNHGKIQDPTRFVSKVSINTANFDVFLNALETQGDTKVLSNPKISVMNGQPALISVGRNTTYIKALTKTITKGSAGTENDTEYTPEIASILSGVGMSLTATILDDNQIILNLVPVTTELENGEVAYRRFPDGSEAGIPVVEIREMSTTVKVKNGEMLVIGGLISDVEGNTGNFAPVVGKIPLIKYLFGHEEKSNRKRELIILLKPNII</sequence>
<dbReference type="PROSITE" id="PS51257">
    <property type="entry name" value="PROKAR_LIPOPROTEIN"/>
    <property type="match status" value="1"/>
</dbReference>
<feature type="region of interest" description="Disordered" evidence="2">
    <location>
        <begin position="28"/>
        <end position="77"/>
    </location>
</feature>
<dbReference type="GO" id="GO:0009306">
    <property type="term" value="P:protein secretion"/>
    <property type="evidence" value="ECO:0007669"/>
    <property type="project" value="InterPro"/>
</dbReference>
<feature type="chain" id="PRO_5032495058" evidence="3">
    <location>
        <begin position="29"/>
        <end position="582"/>
    </location>
</feature>
<dbReference type="PRINTS" id="PR00811">
    <property type="entry name" value="BCTERIALGSPD"/>
</dbReference>
<dbReference type="Pfam" id="PF00263">
    <property type="entry name" value="Secretin"/>
    <property type="match status" value="1"/>
</dbReference>
<dbReference type="RefSeq" id="WP_183350128.1">
    <property type="nucleotide sequence ID" value="NZ_JACHEO010000007.1"/>
</dbReference>
<dbReference type="PANTHER" id="PTHR30332:SF17">
    <property type="entry name" value="TYPE IV PILIATION SYSTEM PROTEIN DR_0774-RELATED"/>
    <property type="match status" value="1"/>
</dbReference>
<name>A0A840UNR1_9BACT</name>
<dbReference type="PANTHER" id="PTHR30332">
    <property type="entry name" value="PROBABLE GENERAL SECRETION PATHWAY PROTEIN D"/>
    <property type="match status" value="1"/>
</dbReference>
<dbReference type="InterPro" id="IPR050810">
    <property type="entry name" value="Bact_Secretion_Sys_Channel"/>
</dbReference>
<dbReference type="GO" id="GO:0015627">
    <property type="term" value="C:type II protein secretion system complex"/>
    <property type="evidence" value="ECO:0007669"/>
    <property type="project" value="TreeGrafter"/>
</dbReference>
<reference evidence="5 6" key="1">
    <citation type="submission" date="2020-08" db="EMBL/GenBank/DDBJ databases">
        <title>Genomic Encyclopedia of Type Strains, Phase IV (KMG-IV): sequencing the most valuable type-strain genomes for metagenomic binning, comparative biology and taxonomic classification.</title>
        <authorList>
            <person name="Goeker M."/>
        </authorList>
    </citation>
    <scope>NUCLEOTIDE SEQUENCE [LARGE SCALE GENOMIC DNA]</scope>
    <source>
        <strain evidence="5 6">DSM 28570</strain>
    </source>
</reference>
<comment type="similarity">
    <text evidence="1">Belongs to the bacterial secretin family.</text>
</comment>
<feature type="domain" description="Type II/III secretion system secretin-like" evidence="4">
    <location>
        <begin position="403"/>
        <end position="582"/>
    </location>
</feature>
<proteinExistence type="inferred from homology"/>
<feature type="compositionally biased region" description="Low complexity" evidence="2">
    <location>
        <begin position="28"/>
        <end position="39"/>
    </location>
</feature>
<dbReference type="Proteomes" id="UP000539642">
    <property type="component" value="Unassembled WGS sequence"/>
</dbReference>
<evidence type="ECO:0000256" key="1">
    <source>
        <dbReference type="RuleBase" id="RU004003"/>
    </source>
</evidence>
<dbReference type="InterPro" id="IPR001775">
    <property type="entry name" value="GspD/PilQ"/>
</dbReference>
<keyword evidence="3" id="KW-0732">Signal</keyword>
<evidence type="ECO:0000256" key="2">
    <source>
        <dbReference type="SAM" id="MobiDB-lite"/>
    </source>
</evidence>
<evidence type="ECO:0000313" key="5">
    <source>
        <dbReference type="EMBL" id="MBB5347897.1"/>
    </source>
</evidence>
<evidence type="ECO:0000256" key="3">
    <source>
        <dbReference type="SAM" id="SignalP"/>
    </source>
</evidence>
<feature type="compositionally biased region" description="Basic and acidic residues" evidence="2">
    <location>
        <begin position="67"/>
        <end position="77"/>
    </location>
</feature>
<dbReference type="EMBL" id="JACHEO010000007">
    <property type="protein sequence ID" value="MBB5347897.1"/>
    <property type="molecule type" value="Genomic_DNA"/>
</dbReference>